<name>X1EUP8_9ZZZZ</name>
<feature type="transmembrane region" description="Helical" evidence="1">
    <location>
        <begin position="185"/>
        <end position="205"/>
    </location>
</feature>
<dbReference type="EMBL" id="BART01031253">
    <property type="protein sequence ID" value="GAH12363.1"/>
    <property type="molecule type" value="Genomic_DNA"/>
</dbReference>
<evidence type="ECO:0000313" key="2">
    <source>
        <dbReference type="EMBL" id="GAH12363.1"/>
    </source>
</evidence>
<proteinExistence type="predicted"/>
<reference evidence="2" key="1">
    <citation type="journal article" date="2014" name="Front. Microbiol.">
        <title>High frequency of phylogenetically diverse reductive dehalogenase-homologous genes in deep subseafloor sedimentary metagenomes.</title>
        <authorList>
            <person name="Kawai M."/>
            <person name="Futagami T."/>
            <person name="Toyoda A."/>
            <person name="Takaki Y."/>
            <person name="Nishi S."/>
            <person name="Hori S."/>
            <person name="Arai W."/>
            <person name="Tsubouchi T."/>
            <person name="Morono Y."/>
            <person name="Uchiyama I."/>
            <person name="Ito T."/>
            <person name="Fujiyama A."/>
            <person name="Inagaki F."/>
            <person name="Takami H."/>
        </authorList>
    </citation>
    <scope>NUCLEOTIDE SEQUENCE</scope>
    <source>
        <strain evidence="2">Expedition CK06-06</strain>
    </source>
</reference>
<feature type="transmembrane region" description="Helical" evidence="1">
    <location>
        <begin position="12"/>
        <end position="34"/>
    </location>
</feature>
<organism evidence="2">
    <name type="scientific">marine sediment metagenome</name>
    <dbReference type="NCBI Taxonomy" id="412755"/>
    <lineage>
        <taxon>unclassified sequences</taxon>
        <taxon>metagenomes</taxon>
        <taxon>ecological metagenomes</taxon>
    </lineage>
</organism>
<accession>X1EUP8</accession>
<protein>
    <submittedName>
        <fullName evidence="2">Uncharacterized protein</fullName>
    </submittedName>
</protein>
<dbReference type="AlphaFoldDB" id="X1EUP8"/>
<keyword evidence="1" id="KW-1133">Transmembrane helix</keyword>
<keyword evidence="1" id="KW-0812">Transmembrane</keyword>
<feature type="transmembrane region" description="Helical" evidence="1">
    <location>
        <begin position="70"/>
        <end position="89"/>
    </location>
</feature>
<sequence length="212" mass="24142">MVRYGNSEKAFAWLFIFIPTIFIIIGLVFFPYPLLGGIEVILPLPLFIGLLLLGLGSFLKKEKVTNKLKIAGWTVFSFYWSTQINSLYFAEQGDFINAFLCIIGIYVLFYIAYHEWISLKRNEKVECINWIAGATAIAGLIYSIIELTPLAIWLIEIVAGQSGWLLNFFTGNVSVDGRYISYNLAHIRIIFACTAVQSMVIFYRFDFAIKKS</sequence>
<gene>
    <name evidence="2" type="ORF">S01H4_54330</name>
</gene>
<feature type="transmembrane region" description="Helical" evidence="1">
    <location>
        <begin position="95"/>
        <end position="113"/>
    </location>
</feature>
<comment type="caution">
    <text evidence="2">The sequence shown here is derived from an EMBL/GenBank/DDBJ whole genome shotgun (WGS) entry which is preliminary data.</text>
</comment>
<feature type="transmembrane region" description="Helical" evidence="1">
    <location>
        <begin position="125"/>
        <end position="145"/>
    </location>
</feature>
<evidence type="ECO:0000256" key="1">
    <source>
        <dbReference type="SAM" id="Phobius"/>
    </source>
</evidence>
<feature type="transmembrane region" description="Helical" evidence="1">
    <location>
        <begin position="40"/>
        <end position="58"/>
    </location>
</feature>
<keyword evidence="1" id="KW-0472">Membrane</keyword>